<evidence type="ECO:0000313" key="1">
    <source>
        <dbReference type="Proteomes" id="UP000887566"/>
    </source>
</evidence>
<keyword evidence="1" id="KW-1185">Reference proteome</keyword>
<dbReference type="AlphaFoldDB" id="A0A914XJT4"/>
<dbReference type="Proteomes" id="UP000887566">
    <property type="component" value="Unplaced"/>
</dbReference>
<protein>
    <submittedName>
        <fullName evidence="2">Uncharacterized protein</fullName>
    </submittedName>
</protein>
<evidence type="ECO:0000313" key="2">
    <source>
        <dbReference type="WBParaSite" id="PSAMB.scaffold856size40126.g9292.t1"/>
    </source>
</evidence>
<dbReference type="WBParaSite" id="PSAMB.scaffold856size40126.g9292.t1">
    <property type="protein sequence ID" value="PSAMB.scaffold856size40126.g9292.t1"/>
    <property type="gene ID" value="PSAMB.scaffold856size40126.g9292"/>
</dbReference>
<organism evidence="1 2">
    <name type="scientific">Plectus sambesii</name>
    <dbReference type="NCBI Taxonomy" id="2011161"/>
    <lineage>
        <taxon>Eukaryota</taxon>
        <taxon>Metazoa</taxon>
        <taxon>Ecdysozoa</taxon>
        <taxon>Nematoda</taxon>
        <taxon>Chromadorea</taxon>
        <taxon>Plectida</taxon>
        <taxon>Plectina</taxon>
        <taxon>Plectoidea</taxon>
        <taxon>Plectidae</taxon>
        <taxon>Plectus</taxon>
    </lineage>
</organism>
<reference evidence="2" key="1">
    <citation type="submission" date="2022-11" db="UniProtKB">
        <authorList>
            <consortium name="WormBaseParasite"/>
        </authorList>
    </citation>
    <scope>IDENTIFICATION</scope>
</reference>
<sequence length="223" mass="25003">MRAEAVGRTPVVRQSFLIAVLNIAFRSAVSFRASHVEPRGFLSELLSPDTARLIDFEFSNFRTLLFIVTRRQQCHSVNQTEKALEAGGRMRSVCASTLMLLFVVSLTVIAEKEAEKNNGDQEELELSNLAMLEKRMDPNAFHMGFGKRMDPNAFHMGFGKKMDPNAFHMGFGKKMDPNGAVVSLGKKMDTQNFYMGLGKRASVKSSDKKMDPNAFHMGFGKRR</sequence>
<accession>A0A914XJT4</accession>
<name>A0A914XJT4_9BILA</name>
<proteinExistence type="predicted"/>